<dbReference type="NCBIfam" id="TIGR01640">
    <property type="entry name" value="F_box_assoc_1"/>
    <property type="match status" value="1"/>
</dbReference>
<reference evidence="2" key="1">
    <citation type="submission" date="2015-06" db="UniProtKB">
        <authorList>
            <consortium name="EnsemblPlants"/>
        </authorList>
    </citation>
    <scope>IDENTIFICATION</scope>
</reference>
<organism evidence="2">
    <name type="scientific">Aegilops tauschii</name>
    <name type="common">Tausch's goatgrass</name>
    <name type="synonym">Aegilops squarrosa</name>
    <dbReference type="NCBI Taxonomy" id="37682"/>
    <lineage>
        <taxon>Eukaryota</taxon>
        <taxon>Viridiplantae</taxon>
        <taxon>Streptophyta</taxon>
        <taxon>Embryophyta</taxon>
        <taxon>Tracheophyta</taxon>
        <taxon>Spermatophyta</taxon>
        <taxon>Magnoliopsida</taxon>
        <taxon>Liliopsida</taxon>
        <taxon>Poales</taxon>
        <taxon>Poaceae</taxon>
        <taxon>BOP clade</taxon>
        <taxon>Pooideae</taxon>
        <taxon>Triticodae</taxon>
        <taxon>Triticeae</taxon>
        <taxon>Triticinae</taxon>
        <taxon>Aegilops</taxon>
    </lineage>
</organism>
<dbReference type="InterPro" id="IPR017451">
    <property type="entry name" value="F-box-assoc_interact_dom"/>
</dbReference>
<protein>
    <recommendedName>
        <fullName evidence="1">F-box associated beta-propeller type 3 domain-containing protein</fullName>
    </recommendedName>
</protein>
<proteinExistence type="predicted"/>
<dbReference type="PANTHER" id="PTHR31672">
    <property type="entry name" value="BNACNNG10540D PROTEIN"/>
    <property type="match status" value="1"/>
</dbReference>
<evidence type="ECO:0000259" key="1">
    <source>
        <dbReference type="Pfam" id="PF08268"/>
    </source>
</evidence>
<name>N1R3X6_AEGTA</name>
<evidence type="ECO:0000313" key="2">
    <source>
        <dbReference type="EnsemblPlants" id="EMT17440"/>
    </source>
</evidence>
<sequence>MGTLIGWNVTNLLWIQFAKWSCLRPGPDEKAQKTRNPLESPIRQIPHRGVSILAFLFQRPKGWGGVLEFLSGSTPRRERPREIEGQAVDLATNKRRAVLRVIQRVPPPHPFADDGRGALMVHGSCNGLLLLSFHRSFFVCNPATRQGARLPLLLQDGRDVVGFYQHADSGEYRVLYHEAERLGLQSRHSYYVLTVGSPQARSIELRTSSAEVGAGLMRGLERSRTSPPVLLHGSLHWSPQQSQGGDILVFDQAAESFRRISRPAEASLTKDDHTQLFEMEGKLAMFCSPQFAKNLAVWFMDDYKEMRWVWKYWVKLSFKLAYQPIPLPLCPIVLYQEGDMLVSEEVSDKVLHCDKTGKSQGPVDCSARGTRVTPHMLKESLVLHEFLQTQRHDGACEWFSEVEFADGSDTAISADETQTD</sequence>
<dbReference type="AlphaFoldDB" id="N1R3X6"/>
<accession>N1R3X6</accession>
<dbReference type="EnsemblPlants" id="EMT17440">
    <property type="protein sequence ID" value="EMT17440"/>
    <property type="gene ID" value="F775_12329"/>
</dbReference>
<feature type="domain" description="F-box associated beta-propeller type 3" evidence="1">
    <location>
        <begin position="123"/>
        <end position="313"/>
    </location>
</feature>
<dbReference type="InterPro" id="IPR050796">
    <property type="entry name" value="SCF_F-box_component"/>
</dbReference>
<dbReference type="PANTHER" id="PTHR31672:SF2">
    <property type="entry name" value="F-BOX DOMAIN-CONTAINING PROTEIN"/>
    <property type="match status" value="1"/>
</dbReference>
<dbReference type="InterPro" id="IPR013187">
    <property type="entry name" value="F-box-assoc_dom_typ3"/>
</dbReference>
<dbReference type="Pfam" id="PF08268">
    <property type="entry name" value="FBA_3"/>
    <property type="match status" value="1"/>
</dbReference>